<dbReference type="GO" id="GO:0046464">
    <property type="term" value="P:acylglycerol catabolic process"/>
    <property type="evidence" value="ECO:0007669"/>
    <property type="project" value="TreeGrafter"/>
</dbReference>
<dbReference type="Gene3D" id="3.40.50.1820">
    <property type="entry name" value="alpha/beta hydrolase"/>
    <property type="match status" value="1"/>
</dbReference>
<dbReference type="OrthoDB" id="8119704at2759"/>
<proteinExistence type="predicted"/>
<dbReference type="AlphaFoldDB" id="A0A1J7JFT2"/>
<accession>A0A1J7JFT2</accession>
<dbReference type="STRING" id="1408157.A0A1J7JFT2"/>
<dbReference type="GO" id="GO:0047372">
    <property type="term" value="F:monoacylglycerol lipase activity"/>
    <property type="evidence" value="ECO:0007669"/>
    <property type="project" value="TreeGrafter"/>
</dbReference>
<gene>
    <name evidence="2" type="ORF">CONLIGDRAFT_646305</name>
</gene>
<organism evidence="2 3">
    <name type="scientific">Coniochaeta ligniaria NRRL 30616</name>
    <dbReference type="NCBI Taxonomy" id="1408157"/>
    <lineage>
        <taxon>Eukaryota</taxon>
        <taxon>Fungi</taxon>
        <taxon>Dikarya</taxon>
        <taxon>Ascomycota</taxon>
        <taxon>Pezizomycotina</taxon>
        <taxon>Sordariomycetes</taxon>
        <taxon>Sordariomycetidae</taxon>
        <taxon>Coniochaetales</taxon>
        <taxon>Coniochaetaceae</taxon>
        <taxon>Coniochaeta</taxon>
    </lineage>
</organism>
<dbReference type="Pfam" id="PF00561">
    <property type="entry name" value="Abhydrolase_1"/>
    <property type="match status" value="1"/>
</dbReference>
<name>A0A1J7JFT2_9PEZI</name>
<dbReference type="GO" id="GO:0016020">
    <property type="term" value="C:membrane"/>
    <property type="evidence" value="ECO:0007669"/>
    <property type="project" value="TreeGrafter"/>
</dbReference>
<sequence>MTTQETAKTRFLEANGVSFGHRVIGEPNTTEPPLLLLNHFRSSIDLWDPLIVNGIAASGRQVISYDYAGVGHSSGDVRLSIKEFSADVIAFLTALLSSLPGSPTQVDILAFSMGGYVAQQVVLDNPDLVRKIVISGSGPSGSTGTLAALLSRPMTEVQSAIMTNPPQAQPIADSFFPTFIDTKDAANAWLGRIISARAGVVGKDGEPEFKSFLSGPPLNRLIEAYLKWDADPVPFSLLQTVQKDVLVTAGDNDLIVPTINTFALAKQLPRASFVMYPGSGHGHIFQYADFYVKQVTSFLAGEWPVPNWSFGTIRPQLGV</sequence>
<dbReference type="EMBL" id="KV875099">
    <property type="protein sequence ID" value="OIW28108.1"/>
    <property type="molecule type" value="Genomic_DNA"/>
</dbReference>
<dbReference type="InterPro" id="IPR029058">
    <property type="entry name" value="AB_hydrolase_fold"/>
</dbReference>
<dbReference type="PANTHER" id="PTHR43798">
    <property type="entry name" value="MONOACYLGLYCEROL LIPASE"/>
    <property type="match status" value="1"/>
</dbReference>
<dbReference type="InterPro" id="IPR050266">
    <property type="entry name" value="AB_hydrolase_sf"/>
</dbReference>
<dbReference type="PANTHER" id="PTHR43798:SF5">
    <property type="entry name" value="MONOACYLGLYCEROL LIPASE ABHD6"/>
    <property type="match status" value="1"/>
</dbReference>
<keyword evidence="2" id="KW-0378">Hydrolase</keyword>
<dbReference type="InParanoid" id="A0A1J7JFT2"/>
<evidence type="ECO:0000259" key="1">
    <source>
        <dbReference type="Pfam" id="PF00561"/>
    </source>
</evidence>
<dbReference type="SUPFAM" id="SSF53474">
    <property type="entry name" value="alpha/beta-Hydrolases"/>
    <property type="match status" value="1"/>
</dbReference>
<dbReference type="Proteomes" id="UP000182658">
    <property type="component" value="Unassembled WGS sequence"/>
</dbReference>
<keyword evidence="3" id="KW-1185">Reference proteome</keyword>
<feature type="domain" description="AB hydrolase-1" evidence="1">
    <location>
        <begin position="32"/>
        <end position="281"/>
    </location>
</feature>
<dbReference type="InterPro" id="IPR000073">
    <property type="entry name" value="AB_hydrolase_1"/>
</dbReference>
<evidence type="ECO:0000313" key="2">
    <source>
        <dbReference type="EMBL" id="OIW28108.1"/>
    </source>
</evidence>
<evidence type="ECO:0000313" key="3">
    <source>
        <dbReference type="Proteomes" id="UP000182658"/>
    </source>
</evidence>
<reference evidence="2 3" key="1">
    <citation type="submission" date="2016-10" db="EMBL/GenBank/DDBJ databases">
        <title>Draft genome sequence of Coniochaeta ligniaria NRRL30616, a lignocellulolytic fungus for bioabatement of inhibitors in plant biomass hydrolysates.</title>
        <authorList>
            <consortium name="DOE Joint Genome Institute"/>
            <person name="Jimenez D.J."/>
            <person name="Hector R.E."/>
            <person name="Riley R."/>
            <person name="Sun H."/>
            <person name="Grigoriev I.V."/>
            <person name="Van Elsas J.D."/>
            <person name="Nichols N.N."/>
        </authorList>
    </citation>
    <scope>NUCLEOTIDE SEQUENCE [LARGE SCALE GENOMIC DNA]</scope>
    <source>
        <strain evidence="2 3">NRRL 30616</strain>
    </source>
</reference>
<protein>
    <submittedName>
        <fullName evidence="2">Alpha/beta-hydrolase</fullName>
    </submittedName>
</protein>